<accession>A0AAV7JP28</accession>
<reference evidence="2 3" key="1">
    <citation type="journal article" date="2023" name="BMC Biol.">
        <title>The compact genome of the sponge Oopsacas minuta (Hexactinellida) is lacking key metazoan core genes.</title>
        <authorList>
            <person name="Santini S."/>
            <person name="Schenkelaars Q."/>
            <person name="Jourda C."/>
            <person name="Duchesne M."/>
            <person name="Belahbib H."/>
            <person name="Rocher C."/>
            <person name="Selva M."/>
            <person name="Riesgo A."/>
            <person name="Vervoort M."/>
            <person name="Leys S.P."/>
            <person name="Kodjabachian L."/>
            <person name="Le Bivic A."/>
            <person name="Borchiellini C."/>
            <person name="Claverie J.M."/>
            <person name="Renard E."/>
        </authorList>
    </citation>
    <scope>NUCLEOTIDE SEQUENCE [LARGE SCALE GENOMIC DNA]</scope>
    <source>
        <strain evidence="2">SPO-2</strain>
    </source>
</reference>
<evidence type="ECO:0000313" key="3">
    <source>
        <dbReference type="Proteomes" id="UP001165289"/>
    </source>
</evidence>
<dbReference type="Proteomes" id="UP001165289">
    <property type="component" value="Unassembled WGS sequence"/>
</dbReference>
<organism evidence="2 3">
    <name type="scientific">Oopsacas minuta</name>
    <dbReference type="NCBI Taxonomy" id="111878"/>
    <lineage>
        <taxon>Eukaryota</taxon>
        <taxon>Metazoa</taxon>
        <taxon>Porifera</taxon>
        <taxon>Hexactinellida</taxon>
        <taxon>Hexasterophora</taxon>
        <taxon>Lyssacinosida</taxon>
        <taxon>Leucopsacidae</taxon>
        <taxon>Oopsacas</taxon>
    </lineage>
</organism>
<name>A0AAV7JP28_9METZ</name>
<proteinExistence type="predicted"/>
<evidence type="ECO:0000256" key="1">
    <source>
        <dbReference type="SAM" id="MobiDB-lite"/>
    </source>
</evidence>
<evidence type="ECO:0000313" key="2">
    <source>
        <dbReference type="EMBL" id="KAI6650728.1"/>
    </source>
</evidence>
<dbReference type="AlphaFoldDB" id="A0AAV7JP28"/>
<feature type="compositionally biased region" description="Basic and acidic residues" evidence="1">
    <location>
        <begin position="117"/>
        <end position="132"/>
    </location>
</feature>
<protein>
    <submittedName>
        <fullName evidence="2">Uncharacterized protein</fullName>
    </submittedName>
</protein>
<gene>
    <name evidence="2" type="ORF">LOD99_7779</name>
</gene>
<feature type="compositionally biased region" description="Basic and acidic residues" evidence="1">
    <location>
        <begin position="81"/>
        <end position="108"/>
    </location>
</feature>
<comment type="caution">
    <text evidence="2">The sequence shown here is derived from an EMBL/GenBank/DDBJ whole genome shotgun (WGS) entry which is preliminary data.</text>
</comment>
<keyword evidence="3" id="KW-1185">Reference proteome</keyword>
<feature type="region of interest" description="Disordered" evidence="1">
    <location>
        <begin position="64"/>
        <end position="132"/>
    </location>
</feature>
<sequence>METLIKLSKPTILISGVMLLAYASMKIVTPTSDFTSTMSVEEKRAREIHTAQMMRYLEANARSDNPIWKVPPPPRMPTFAPKEDVHPKAQLELNERNKELKKRSDESKKRRSIRHSSSSDKMMKDIEATKLD</sequence>
<dbReference type="EMBL" id="JAKMXF010000310">
    <property type="protein sequence ID" value="KAI6650728.1"/>
    <property type="molecule type" value="Genomic_DNA"/>
</dbReference>